<evidence type="ECO:0000313" key="3">
    <source>
        <dbReference type="Proteomes" id="UP000284006"/>
    </source>
</evidence>
<dbReference type="Gene3D" id="3.40.50.1820">
    <property type="entry name" value="alpha/beta hydrolase"/>
    <property type="match status" value="1"/>
</dbReference>
<dbReference type="Gene3D" id="2.130.10.120">
    <property type="entry name" value="Prolyl oligopeptidase, N-terminal domain"/>
    <property type="match status" value="1"/>
</dbReference>
<gene>
    <name evidence="2" type="ORF">D3872_12630</name>
</gene>
<keyword evidence="3" id="KW-1185">Reference proteome</keyword>
<comment type="caution">
    <text evidence="2">The sequence shown here is derived from an EMBL/GenBank/DDBJ whole genome shotgun (WGS) entry which is preliminary data.</text>
</comment>
<dbReference type="SUPFAM" id="SSF50993">
    <property type="entry name" value="Peptidase/esterase 'gauge' domain"/>
    <property type="match status" value="1"/>
</dbReference>
<dbReference type="GO" id="GO:0004252">
    <property type="term" value="F:serine-type endopeptidase activity"/>
    <property type="evidence" value="ECO:0007669"/>
    <property type="project" value="InterPro"/>
</dbReference>
<dbReference type="EMBL" id="QYUP01000114">
    <property type="protein sequence ID" value="RJG15652.1"/>
    <property type="molecule type" value="Genomic_DNA"/>
</dbReference>
<evidence type="ECO:0000259" key="1">
    <source>
        <dbReference type="Pfam" id="PF02897"/>
    </source>
</evidence>
<dbReference type="InterPro" id="IPR029058">
    <property type="entry name" value="AB_hydrolase_fold"/>
</dbReference>
<dbReference type="AlphaFoldDB" id="A0A418XST8"/>
<feature type="domain" description="Peptidase S9A N-terminal" evidence="1">
    <location>
        <begin position="44"/>
        <end position="303"/>
    </location>
</feature>
<dbReference type="Proteomes" id="UP000284006">
    <property type="component" value="Unassembled WGS sequence"/>
</dbReference>
<evidence type="ECO:0000313" key="2">
    <source>
        <dbReference type="EMBL" id="RJG15652.1"/>
    </source>
</evidence>
<name>A0A418XST8_9BURK</name>
<protein>
    <recommendedName>
        <fullName evidence="1">Peptidase S9A N-terminal domain-containing protein</fullName>
    </recommendedName>
</protein>
<accession>A0A418XST8</accession>
<reference evidence="2 3" key="1">
    <citation type="submission" date="2018-09" db="EMBL/GenBank/DDBJ databases">
        <authorList>
            <person name="Zhu H."/>
        </authorList>
    </citation>
    <scope>NUCLEOTIDE SEQUENCE [LARGE SCALE GENOMIC DNA]</scope>
    <source>
        <strain evidence="2 3">K1S02-61</strain>
    </source>
</reference>
<dbReference type="InterPro" id="IPR023302">
    <property type="entry name" value="Pept_S9A_N"/>
</dbReference>
<dbReference type="Pfam" id="PF02897">
    <property type="entry name" value="Peptidase_S9_N"/>
    <property type="match status" value="1"/>
</dbReference>
<proteinExistence type="predicted"/>
<organism evidence="2 3">
    <name type="scientific">Massilia cavernae</name>
    <dbReference type="NCBI Taxonomy" id="2320864"/>
    <lineage>
        <taxon>Bacteria</taxon>
        <taxon>Pseudomonadati</taxon>
        <taxon>Pseudomonadota</taxon>
        <taxon>Betaproteobacteria</taxon>
        <taxon>Burkholderiales</taxon>
        <taxon>Oxalobacteraceae</taxon>
        <taxon>Telluria group</taxon>
        <taxon>Massilia</taxon>
    </lineage>
</organism>
<sequence length="427" mass="45775">MPERQGREHVWWTRKAPGMPRAWHAARTLGDSAPSLLPAMPEDMAAVRLSPNGRLIAFAVDGPQSGPRQWKLFDRRAGRLLDWTAADARRGTGAVWRPDSGALLYIQGGDRDSVVERAVDSPAAVPIATGIDAPDATRLQLLSYDAGAGAFLVAGKDDVRRPYVWRLVNLAAPRLEPVVAIPGAHFTPFHADARRTLLLTDHEAPNGKIIAVSHGPAAKGWRTVAAGTDQGKFEEAAWTGDGVAVRVQRPLYREALWYPAGGGKSVAYRLPHHGTISGIAAGDAGSVLLDYSATAAPRGIWRASHRSRPARPTLTPSLQFDTGAYRTRTDEIVTAQGARIPLLITEPRSLRGPAPVFLYVNSYEGLSPAFAATLAFWLQRTGGVSFPSGSMTAASAVWPGRECRAPAASRRPSTISTPSIGMWFPAG</sequence>